<organism evidence="1">
    <name type="scientific">uncultured Caudovirales phage</name>
    <dbReference type="NCBI Taxonomy" id="2100421"/>
    <lineage>
        <taxon>Viruses</taxon>
        <taxon>Duplodnaviria</taxon>
        <taxon>Heunggongvirae</taxon>
        <taxon>Uroviricota</taxon>
        <taxon>Caudoviricetes</taxon>
        <taxon>Peduoviridae</taxon>
        <taxon>Maltschvirus</taxon>
        <taxon>Maltschvirus maltsch</taxon>
    </lineage>
</organism>
<dbReference type="GO" id="GO:0016740">
    <property type="term" value="F:transferase activity"/>
    <property type="evidence" value="ECO:0007669"/>
    <property type="project" value="UniProtKB-KW"/>
</dbReference>
<protein>
    <submittedName>
        <fullName evidence="1">Glycosyl transferase, family 1</fullName>
    </submittedName>
</protein>
<gene>
    <name evidence="1" type="ORF">UFOVP1119_80</name>
    <name evidence="2" type="ORF">UFOVP1238_54</name>
</gene>
<evidence type="ECO:0000313" key="1">
    <source>
        <dbReference type="EMBL" id="CAB4185584.1"/>
    </source>
</evidence>
<reference evidence="1" key="1">
    <citation type="submission" date="2020-05" db="EMBL/GenBank/DDBJ databases">
        <authorList>
            <person name="Chiriac C."/>
            <person name="Salcher M."/>
            <person name="Ghai R."/>
            <person name="Kavagutti S V."/>
        </authorList>
    </citation>
    <scope>NUCLEOTIDE SEQUENCE</scope>
</reference>
<dbReference type="Gene3D" id="3.40.50.2000">
    <property type="entry name" value="Glycogen Phosphorylase B"/>
    <property type="match status" value="1"/>
</dbReference>
<dbReference type="EMBL" id="LR797076">
    <property type="protein sequence ID" value="CAB4185584.1"/>
    <property type="molecule type" value="Genomic_DNA"/>
</dbReference>
<accession>A0A6J5R1R3</accession>
<dbReference type="SUPFAM" id="SSF53756">
    <property type="entry name" value="UDP-Glycosyltransferase/glycogen phosphorylase"/>
    <property type="match status" value="1"/>
</dbReference>
<dbReference type="PANTHER" id="PTHR46656:SF3">
    <property type="entry name" value="PUTATIVE-RELATED"/>
    <property type="match status" value="1"/>
</dbReference>
<name>A0A6J5R1R3_9CAUD</name>
<dbReference type="Pfam" id="PF13692">
    <property type="entry name" value="Glyco_trans_1_4"/>
    <property type="match status" value="1"/>
</dbReference>
<keyword evidence="1" id="KW-0808">Transferase</keyword>
<evidence type="ECO:0000313" key="2">
    <source>
        <dbReference type="EMBL" id="CAB4193324.1"/>
    </source>
</evidence>
<proteinExistence type="predicted"/>
<sequence>MKISLTGAPEYSDRYVGYGEASYHMMRQFEDQGIQCLIGDPRAKIGIAFIQPDKYLFPKHQYKIGYTPWESSELMPGWKESIDNNIDELWTTSQWCKEMFAKHTDKPIFVYRHGVLDTWIPKKRSINKSRPFRFLHIGEPSFRKDGQMVVDAFIALYGNNPKYELVLKCSRMNTTRIFDKDSGEVIGSPDSKYKNIKIIESMLSVEQMDGLYDLCDAFVYPSWGEGFGFNPLQAMAKGIPTICTEAWAEYDNYITMPLDSKLVTSPWPATHPGLMYKPNYAELKFYMKDVVGDYESYSNIAYRNSFLIHRDYNWKKVSKPAVERLKEIQKRHF</sequence>
<dbReference type="EMBL" id="LR797198">
    <property type="protein sequence ID" value="CAB4193324.1"/>
    <property type="molecule type" value="Genomic_DNA"/>
</dbReference>
<dbReference type="PANTHER" id="PTHR46656">
    <property type="entry name" value="PUTATIVE-RELATED"/>
    <property type="match status" value="1"/>
</dbReference>